<accession>A0A5B7FUU3</accession>
<dbReference type="AlphaFoldDB" id="A0A5B7FUU3"/>
<sequence length="160" mass="16686">MPEELYAATRSGDPRPSALRPRPHCAPPHSLTSALHPAGVTCLTLGNKLAGTAAAGNEPWVILTQGSVSSSSSDARIAQMMPLIVQGQTGLSAGSRRSVGSEYPTPSGEGNYGYAQRPEVPEGGGMVERTDGDVGGGRDELLLRHRALNDSQRRVADGAR</sequence>
<protein>
    <submittedName>
        <fullName evidence="2">Uncharacterized protein</fullName>
    </submittedName>
</protein>
<evidence type="ECO:0000256" key="1">
    <source>
        <dbReference type="SAM" id="MobiDB-lite"/>
    </source>
</evidence>
<comment type="caution">
    <text evidence="2">The sequence shown here is derived from an EMBL/GenBank/DDBJ whole genome shotgun (WGS) entry which is preliminary data.</text>
</comment>
<keyword evidence="3" id="KW-1185">Reference proteome</keyword>
<reference evidence="2 3" key="1">
    <citation type="submission" date="2019-05" db="EMBL/GenBank/DDBJ databases">
        <title>Another draft genome of Portunus trituberculatus and its Hox gene families provides insights of decapod evolution.</title>
        <authorList>
            <person name="Jeong J.-H."/>
            <person name="Song I."/>
            <person name="Kim S."/>
            <person name="Choi T."/>
            <person name="Kim D."/>
            <person name="Ryu S."/>
            <person name="Kim W."/>
        </authorList>
    </citation>
    <scope>NUCLEOTIDE SEQUENCE [LARGE SCALE GENOMIC DNA]</scope>
    <source>
        <tissue evidence="2">Muscle</tissue>
    </source>
</reference>
<dbReference type="Proteomes" id="UP000324222">
    <property type="component" value="Unassembled WGS sequence"/>
</dbReference>
<feature type="region of interest" description="Disordered" evidence="1">
    <location>
        <begin position="89"/>
        <end position="138"/>
    </location>
</feature>
<feature type="region of interest" description="Disordered" evidence="1">
    <location>
        <begin position="1"/>
        <end position="31"/>
    </location>
</feature>
<name>A0A5B7FUU3_PORTR</name>
<feature type="compositionally biased region" description="Basic and acidic residues" evidence="1">
    <location>
        <begin position="128"/>
        <end position="138"/>
    </location>
</feature>
<organism evidence="2 3">
    <name type="scientific">Portunus trituberculatus</name>
    <name type="common">Swimming crab</name>
    <name type="synonym">Neptunus trituberculatus</name>
    <dbReference type="NCBI Taxonomy" id="210409"/>
    <lineage>
        <taxon>Eukaryota</taxon>
        <taxon>Metazoa</taxon>
        <taxon>Ecdysozoa</taxon>
        <taxon>Arthropoda</taxon>
        <taxon>Crustacea</taxon>
        <taxon>Multicrustacea</taxon>
        <taxon>Malacostraca</taxon>
        <taxon>Eumalacostraca</taxon>
        <taxon>Eucarida</taxon>
        <taxon>Decapoda</taxon>
        <taxon>Pleocyemata</taxon>
        <taxon>Brachyura</taxon>
        <taxon>Eubrachyura</taxon>
        <taxon>Portunoidea</taxon>
        <taxon>Portunidae</taxon>
        <taxon>Portuninae</taxon>
        <taxon>Portunus</taxon>
    </lineage>
</organism>
<dbReference type="EMBL" id="VSRR010008667">
    <property type="protein sequence ID" value="MPC49099.1"/>
    <property type="molecule type" value="Genomic_DNA"/>
</dbReference>
<evidence type="ECO:0000313" key="2">
    <source>
        <dbReference type="EMBL" id="MPC49099.1"/>
    </source>
</evidence>
<gene>
    <name evidence="2" type="ORF">E2C01_042893</name>
</gene>
<proteinExistence type="predicted"/>
<evidence type="ECO:0000313" key="3">
    <source>
        <dbReference type="Proteomes" id="UP000324222"/>
    </source>
</evidence>